<protein>
    <submittedName>
        <fullName evidence="1">Uncharacterized protein</fullName>
    </submittedName>
</protein>
<comment type="caution">
    <text evidence="1">The sequence shown here is derived from an EMBL/GenBank/DDBJ whole genome shotgun (WGS) entry which is preliminary data.</text>
</comment>
<reference evidence="1" key="1">
    <citation type="journal article" date="2014" name="Front. Microbiol.">
        <title>High frequency of phylogenetically diverse reductive dehalogenase-homologous genes in deep subseafloor sedimentary metagenomes.</title>
        <authorList>
            <person name="Kawai M."/>
            <person name="Futagami T."/>
            <person name="Toyoda A."/>
            <person name="Takaki Y."/>
            <person name="Nishi S."/>
            <person name="Hori S."/>
            <person name="Arai W."/>
            <person name="Tsubouchi T."/>
            <person name="Morono Y."/>
            <person name="Uchiyama I."/>
            <person name="Ito T."/>
            <person name="Fujiyama A."/>
            <person name="Inagaki F."/>
            <person name="Takami H."/>
        </authorList>
    </citation>
    <scope>NUCLEOTIDE SEQUENCE</scope>
    <source>
        <strain evidence="1">Expedition CK06-06</strain>
    </source>
</reference>
<sequence>MLATLAPGDKGTKAFAQGIASPLAPSLAVRFACYSQA</sequence>
<evidence type="ECO:0000313" key="1">
    <source>
        <dbReference type="EMBL" id="GAI20022.1"/>
    </source>
</evidence>
<feature type="non-terminal residue" evidence="1">
    <location>
        <position position="37"/>
    </location>
</feature>
<name>X1LKY6_9ZZZZ</name>
<gene>
    <name evidence="1" type="ORF">S06H3_35042</name>
</gene>
<proteinExistence type="predicted"/>
<organism evidence="1">
    <name type="scientific">marine sediment metagenome</name>
    <dbReference type="NCBI Taxonomy" id="412755"/>
    <lineage>
        <taxon>unclassified sequences</taxon>
        <taxon>metagenomes</taxon>
        <taxon>ecological metagenomes</taxon>
    </lineage>
</organism>
<accession>X1LKY6</accession>
<dbReference type="EMBL" id="BARV01021102">
    <property type="protein sequence ID" value="GAI20022.1"/>
    <property type="molecule type" value="Genomic_DNA"/>
</dbReference>
<dbReference type="AlphaFoldDB" id="X1LKY6"/>